<dbReference type="Gene3D" id="1.10.10.10">
    <property type="entry name" value="Winged helix-like DNA-binding domain superfamily/Winged helix DNA-binding domain"/>
    <property type="match status" value="1"/>
</dbReference>
<dbReference type="InterPro" id="IPR010902">
    <property type="entry name" value="NUMOD4"/>
</dbReference>
<dbReference type="Proteomes" id="UP000321150">
    <property type="component" value="Unassembled WGS sequence"/>
</dbReference>
<evidence type="ECO:0000259" key="1">
    <source>
        <dbReference type="Pfam" id="PF07463"/>
    </source>
</evidence>
<name>A0A511YFI9_9FLAO</name>
<organism evidence="2 3">
    <name type="scientific">Chryseobacterium lathyri</name>
    <dbReference type="NCBI Taxonomy" id="395933"/>
    <lineage>
        <taxon>Bacteria</taxon>
        <taxon>Pseudomonadati</taxon>
        <taxon>Bacteroidota</taxon>
        <taxon>Flavobacteriia</taxon>
        <taxon>Flavobacteriales</taxon>
        <taxon>Weeksellaceae</taxon>
        <taxon>Chryseobacterium group</taxon>
        <taxon>Chryseobacterium</taxon>
    </lineage>
</organism>
<comment type="caution">
    <text evidence="2">The sequence shown here is derived from an EMBL/GenBank/DDBJ whole genome shotgun (WGS) entry which is preliminary data.</text>
</comment>
<dbReference type="Gene3D" id="3.90.75.20">
    <property type="match status" value="3"/>
</dbReference>
<dbReference type="AlphaFoldDB" id="A0A511YFI9"/>
<dbReference type="SUPFAM" id="SSF54060">
    <property type="entry name" value="His-Me finger endonucleases"/>
    <property type="match status" value="3"/>
</dbReference>
<proteinExistence type="predicted"/>
<dbReference type="Pfam" id="PF07463">
    <property type="entry name" value="NUMOD4"/>
    <property type="match status" value="3"/>
</dbReference>
<dbReference type="RefSeq" id="WP_111959743.1">
    <property type="nucleotide sequence ID" value="NZ_BJYI01000022.1"/>
</dbReference>
<reference evidence="2 3" key="1">
    <citation type="submission" date="2019-07" db="EMBL/GenBank/DDBJ databases">
        <title>Whole genome shotgun sequence of Chryseobacterium lathyri NBRC 105250.</title>
        <authorList>
            <person name="Hosoyama A."/>
            <person name="Uohara A."/>
            <person name="Ohji S."/>
            <person name="Ichikawa N."/>
        </authorList>
    </citation>
    <scope>NUCLEOTIDE SEQUENCE [LARGE SCALE GENOMIC DNA]</scope>
    <source>
        <strain evidence="2 3">NBRC 105250</strain>
    </source>
</reference>
<accession>A0A511YFI9</accession>
<gene>
    <name evidence="2" type="ORF">CLA01_39980</name>
</gene>
<sequence>MKLPTDLGDEYVNKVLSNLSLENLPGEKWKEIEGFENYAISNYGRIKSLERWAINPAGVKRKIRDSIKKPNVFRYFNKHLKTHFYNVRSVLSIEGKKYGKSVARLVYYHFVKKFDMDDLSFRISFKDNNQFNVYFRNLEKLTISKLHRKSMNTGRGKRGNYKQAVSQYTVDGDFVASYANIYAASEALRIRPTYILPVINKKRTTAGKFRWFVKDYVPSKEDFIPGRKRKPEKIFNATLWKKLGQPPINPSNPPACMNLFLKDLSGERWKPVPNLERHFAISNKGRIKRLNTWTENRNKTFWGEHITSLSVLKSNSNYLYAQLSCNGRKYCLPITRLLYYCFVEEFDLKDKNLVIVNSSIPQWDIDISNLTLKPFNEILKERNKEYATKVRTVLNSKKAFNDSLWEKLGKPRINKKNPPAIFNLSLSDLPDEQWKAVPGFDGKYTISNKGRVKRLSGWGVGTHFYGEDQILSLNLTSDKSSYLYFKVHKKEDKAQKMLLRILYYCFIEEFDLNNRTLRVVNENEPLWNIDLSKLSLRSMADAFNKKNIKIETRAFKKSLNNRI</sequence>
<feature type="domain" description="NUMOD4" evidence="1">
    <location>
        <begin position="27"/>
        <end position="71"/>
    </location>
</feature>
<evidence type="ECO:0000313" key="3">
    <source>
        <dbReference type="Proteomes" id="UP000321150"/>
    </source>
</evidence>
<feature type="domain" description="NUMOD4" evidence="1">
    <location>
        <begin position="432"/>
        <end position="457"/>
    </location>
</feature>
<dbReference type="EMBL" id="BJYI01000022">
    <property type="protein sequence ID" value="GEN73926.1"/>
    <property type="molecule type" value="Genomic_DNA"/>
</dbReference>
<dbReference type="OrthoDB" id="6631788at2"/>
<dbReference type="InterPro" id="IPR044925">
    <property type="entry name" value="His-Me_finger_sf"/>
</dbReference>
<protein>
    <recommendedName>
        <fullName evidence="1">NUMOD4 domain-containing protein</fullName>
    </recommendedName>
</protein>
<dbReference type="GO" id="GO:0016788">
    <property type="term" value="F:hydrolase activity, acting on ester bonds"/>
    <property type="evidence" value="ECO:0007669"/>
    <property type="project" value="InterPro"/>
</dbReference>
<feature type="domain" description="NUMOD4" evidence="1">
    <location>
        <begin position="267"/>
        <end position="313"/>
    </location>
</feature>
<evidence type="ECO:0000313" key="2">
    <source>
        <dbReference type="EMBL" id="GEN73926.1"/>
    </source>
</evidence>
<dbReference type="InterPro" id="IPR036388">
    <property type="entry name" value="WH-like_DNA-bd_sf"/>
</dbReference>